<dbReference type="GO" id="GO:0015221">
    <property type="term" value="F:lipopolysaccharide transmembrane transporter activity"/>
    <property type="evidence" value="ECO:0007669"/>
    <property type="project" value="InterPro"/>
</dbReference>
<dbReference type="InterPro" id="IPR052363">
    <property type="entry name" value="LPS_export_LptC"/>
</dbReference>
<dbReference type="RefSeq" id="WP_077277616.1">
    <property type="nucleotide sequence ID" value="NZ_MVBK01000016.1"/>
</dbReference>
<dbReference type="Proteomes" id="UP000189462">
    <property type="component" value="Unassembled WGS sequence"/>
</dbReference>
<dbReference type="EMBL" id="MVBK01000016">
    <property type="protein sequence ID" value="OOG27817.1"/>
    <property type="molecule type" value="Genomic_DNA"/>
</dbReference>
<evidence type="ECO:0000313" key="7">
    <source>
        <dbReference type="Proteomes" id="UP000189462"/>
    </source>
</evidence>
<evidence type="ECO:0000256" key="2">
    <source>
        <dbReference type="ARBA" id="ARBA00022519"/>
    </source>
</evidence>
<dbReference type="PANTHER" id="PTHR37481:SF1">
    <property type="entry name" value="LIPOPOLYSACCHARIDE EXPORT SYSTEM PROTEIN LPTC"/>
    <property type="match status" value="1"/>
</dbReference>
<dbReference type="Pfam" id="PF06835">
    <property type="entry name" value="LptC"/>
    <property type="match status" value="1"/>
</dbReference>
<dbReference type="Gene3D" id="2.60.450.10">
    <property type="entry name" value="Lipopolysaccharide (LPS) transport protein A like domain"/>
    <property type="match status" value="1"/>
</dbReference>
<evidence type="ECO:0000313" key="6">
    <source>
        <dbReference type="EMBL" id="OOG27817.1"/>
    </source>
</evidence>
<keyword evidence="7" id="KW-1185">Reference proteome</keyword>
<sequence length="186" mass="20773">MRLRHLTLVLVVSTVTAVSYWLSRDAEQRLELLLTPGALVPELFMEDFISMETGPDGLPRHRLSGQRMDQYRHDGSSQVQAPVMILHGEHGIDWTVVSELAHVSPAGDEVYLQGEVHMARPAGADHPEVDIHTRDVTVWPQTRQAHSDEHVAVRSSLYHVDGTGMRANLQTSVVELLHDADGTYFP</sequence>
<comment type="caution">
    <text evidence="6">The sequence shown here is derived from an EMBL/GenBank/DDBJ whole genome shotgun (WGS) entry which is preliminary data.</text>
</comment>
<accession>A0A1V3NRU5</accession>
<gene>
    <name evidence="6" type="ORF">B1C78_02800</name>
</gene>
<reference evidence="6 7" key="1">
    <citation type="submission" date="2017-02" db="EMBL/GenBank/DDBJ databases">
        <title>Genomic diversity within the haloalkaliphilic genus Thioalkalivibrio.</title>
        <authorList>
            <person name="Ahn A.-C."/>
            <person name="Meier-Kolthoff J."/>
            <person name="Overmars L."/>
            <person name="Richter M."/>
            <person name="Woyke T."/>
            <person name="Sorokin D.Y."/>
            <person name="Muyzer G."/>
        </authorList>
    </citation>
    <scope>NUCLEOTIDE SEQUENCE [LARGE SCALE GENOMIC DNA]</scope>
    <source>
        <strain evidence="6 7">ALJD</strain>
    </source>
</reference>
<evidence type="ECO:0000256" key="3">
    <source>
        <dbReference type="ARBA" id="ARBA00022692"/>
    </source>
</evidence>
<name>A0A1V3NRU5_9GAMM</name>
<dbReference type="GO" id="GO:0017089">
    <property type="term" value="F:glycolipid transfer activity"/>
    <property type="evidence" value="ECO:0007669"/>
    <property type="project" value="TreeGrafter"/>
</dbReference>
<organism evidence="6 7">
    <name type="scientific">Thioalkalivibrio denitrificans</name>
    <dbReference type="NCBI Taxonomy" id="108003"/>
    <lineage>
        <taxon>Bacteria</taxon>
        <taxon>Pseudomonadati</taxon>
        <taxon>Pseudomonadota</taxon>
        <taxon>Gammaproteobacteria</taxon>
        <taxon>Chromatiales</taxon>
        <taxon>Ectothiorhodospiraceae</taxon>
        <taxon>Thioalkalivibrio</taxon>
    </lineage>
</organism>
<evidence type="ECO:0000256" key="4">
    <source>
        <dbReference type="ARBA" id="ARBA00022989"/>
    </source>
</evidence>
<dbReference type="PANTHER" id="PTHR37481">
    <property type="entry name" value="LIPOPOLYSACCHARIDE EXPORT SYSTEM PROTEIN LPTC"/>
    <property type="match status" value="1"/>
</dbReference>
<keyword evidence="5" id="KW-0472">Membrane</keyword>
<dbReference type="AlphaFoldDB" id="A0A1V3NRU5"/>
<keyword evidence="4" id="KW-1133">Transmembrane helix</keyword>
<keyword evidence="3" id="KW-0812">Transmembrane</keyword>
<dbReference type="InterPro" id="IPR026265">
    <property type="entry name" value="LptC"/>
</dbReference>
<dbReference type="OrthoDB" id="5973594at2"/>
<dbReference type="GO" id="GO:0030288">
    <property type="term" value="C:outer membrane-bounded periplasmic space"/>
    <property type="evidence" value="ECO:0007669"/>
    <property type="project" value="TreeGrafter"/>
</dbReference>
<proteinExistence type="predicted"/>
<keyword evidence="1" id="KW-1003">Cell membrane</keyword>
<keyword evidence="2" id="KW-0997">Cell inner membrane</keyword>
<dbReference type="GO" id="GO:0005886">
    <property type="term" value="C:plasma membrane"/>
    <property type="evidence" value="ECO:0007669"/>
    <property type="project" value="InterPro"/>
</dbReference>
<dbReference type="STRING" id="108003.B1C78_02800"/>
<dbReference type="NCBIfam" id="TIGR04409">
    <property type="entry name" value="LptC_YrbK"/>
    <property type="match status" value="1"/>
</dbReference>
<evidence type="ECO:0000256" key="1">
    <source>
        <dbReference type="ARBA" id="ARBA00022475"/>
    </source>
</evidence>
<protein>
    <submittedName>
        <fullName evidence="6">LPS export ABC transporter periplasmic protein LptC</fullName>
    </submittedName>
</protein>
<evidence type="ECO:0000256" key="5">
    <source>
        <dbReference type="ARBA" id="ARBA00023136"/>
    </source>
</evidence>
<dbReference type="InterPro" id="IPR010664">
    <property type="entry name" value="LipoPS_assembly_LptC-rel"/>
</dbReference>